<protein>
    <recommendedName>
        <fullName evidence="3">CBM2 domain-containing protein</fullName>
    </recommendedName>
</protein>
<name>A0A1C5JBR8_9ACTN</name>
<gene>
    <name evidence="4" type="ORF">GA0074704_4337</name>
</gene>
<dbReference type="InterPro" id="IPR012291">
    <property type="entry name" value="CBM2_carb-bd_dom_sf"/>
</dbReference>
<dbReference type="GO" id="GO:0004553">
    <property type="term" value="F:hydrolase activity, hydrolyzing O-glycosyl compounds"/>
    <property type="evidence" value="ECO:0007669"/>
    <property type="project" value="InterPro"/>
</dbReference>
<accession>A0A1C5JBR8</accession>
<dbReference type="GO" id="GO:0030247">
    <property type="term" value="F:polysaccharide binding"/>
    <property type="evidence" value="ECO:0007669"/>
    <property type="project" value="InterPro"/>
</dbReference>
<feature type="transmembrane region" description="Helical" evidence="2">
    <location>
        <begin position="20"/>
        <end position="41"/>
    </location>
</feature>
<keyword evidence="5" id="KW-1185">Reference proteome</keyword>
<feature type="compositionally biased region" description="Low complexity" evidence="1">
    <location>
        <begin position="65"/>
        <end position="82"/>
    </location>
</feature>
<dbReference type="AlphaFoldDB" id="A0A1C5JBR8"/>
<organism evidence="4 5">
    <name type="scientific">Micromonospora siamensis</name>
    <dbReference type="NCBI Taxonomy" id="299152"/>
    <lineage>
        <taxon>Bacteria</taxon>
        <taxon>Bacillati</taxon>
        <taxon>Actinomycetota</taxon>
        <taxon>Actinomycetes</taxon>
        <taxon>Micromonosporales</taxon>
        <taxon>Micromonosporaceae</taxon>
        <taxon>Micromonospora</taxon>
    </lineage>
</organism>
<dbReference type="Gene3D" id="2.60.40.290">
    <property type="match status" value="1"/>
</dbReference>
<keyword evidence="2" id="KW-0472">Membrane</keyword>
<dbReference type="InterPro" id="IPR008965">
    <property type="entry name" value="CBM2/CBM3_carb-bd_dom_sf"/>
</dbReference>
<reference evidence="4 5" key="1">
    <citation type="submission" date="2016-06" db="EMBL/GenBank/DDBJ databases">
        <authorList>
            <person name="Kjaerup R.B."/>
            <person name="Dalgaard T.S."/>
            <person name="Juul-Madsen H.R."/>
        </authorList>
    </citation>
    <scope>NUCLEOTIDE SEQUENCE [LARGE SCALE GENOMIC DNA]</scope>
    <source>
        <strain evidence="4 5">DSM 45097</strain>
    </source>
</reference>
<dbReference type="GO" id="GO:0005975">
    <property type="term" value="P:carbohydrate metabolic process"/>
    <property type="evidence" value="ECO:0007669"/>
    <property type="project" value="InterPro"/>
</dbReference>
<keyword evidence="2" id="KW-1133">Transmembrane helix</keyword>
<dbReference type="SUPFAM" id="SSF49384">
    <property type="entry name" value="Carbohydrate-binding domain"/>
    <property type="match status" value="1"/>
</dbReference>
<proteinExistence type="predicted"/>
<dbReference type="InterPro" id="IPR001919">
    <property type="entry name" value="CBD2"/>
</dbReference>
<evidence type="ECO:0000313" key="4">
    <source>
        <dbReference type="EMBL" id="SCG67973.1"/>
    </source>
</evidence>
<feature type="region of interest" description="Disordered" evidence="1">
    <location>
        <begin position="56"/>
        <end position="141"/>
    </location>
</feature>
<evidence type="ECO:0000313" key="5">
    <source>
        <dbReference type="Proteomes" id="UP000198210"/>
    </source>
</evidence>
<dbReference type="Proteomes" id="UP000198210">
    <property type="component" value="Chromosome I"/>
</dbReference>
<keyword evidence="2" id="KW-0812">Transmembrane</keyword>
<dbReference type="SMART" id="SM00637">
    <property type="entry name" value="CBD_II"/>
    <property type="match status" value="1"/>
</dbReference>
<evidence type="ECO:0000256" key="1">
    <source>
        <dbReference type="SAM" id="MobiDB-lite"/>
    </source>
</evidence>
<evidence type="ECO:0000256" key="2">
    <source>
        <dbReference type="SAM" id="Phobius"/>
    </source>
</evidence>
<dbReference type="RefSeq" id="WP_088972191.1">
    <property type="nucleotide sequence ID" value="NZ_JBHLYF010000004.1"/>
</dbReference>
<dbReference type="EMBL" id="LT607751">
    <property type="protein sequence ID" value="SCG67973.1"/>
    <property type="molecule type" value="Genomic_DNA"/>
</dbReference>
<feature type="compositionally biased region" description="Low complexity" evidence="1">
    <location>
        <begin position="111"/>
        <end position="129"/>
    </location>
</feature>
<evidence type="ECO:0000259" key="3">
    <source>
        <dbReference type="SMART" id="SM00637"/>
    </source>
</evidence>
<feature type="compositionally biased region" description="Pro residues" evidence="1">
    <location>
        <begin position="130"/>
        <end position="141"/>
    </location>
</feature>
<sequence length="247" mass="24500">MSGTRRVRSGAASVVSSSPWVLVSIGVIVMVVLLLVALGAYRGRAPGGAALPRADATMPLPELPPSSAGSGPASPSTGGVSATPPPAALPGLSPRSSVPPVVRTATPLPPANGGTVGAAPATGPAAPSTPAAPEPVPPSTPPVVTGRYQVLETFDDAFIGEVLVSNAAGEPRAWTVRLTFPVGELVTAWIEGAPQGGVGRSGDTWTFTSGEDLVAGASVPLRFHFERTGGATSPSGCSVDDTPCTGR</sequence>
<feature type="domain" description="CBM2" evidence="3">
    <location>
        <begin position="144"/>
        <end position="244"/>
    </location>
</feature>